<feature type="non-terminal residue" evidence="5">
    <location>
        <position position="808"/>
    </location>
</feature>
<feature type="compositionally biased region" description="Basic and acidic residues" evidence="2">
    <location>
        <begin position="1"/>
        <end position="13"/>
    </location>
</feature>
<comment type="similarity">
    <text evidence="1">Belongs to the argonaute family.</text>
</comment>
<evidence type="ECO:0000256" key="1">
    <source>
        <dbReference type="RuleBase" id="RU361178"/>
    </source>
</evidence>
<organism evidence="5 6">
    <name type="scientific">Phytophthora megakarya</name>
    <dbReference type="NCBI Taxonomy" id="4795"/>
    <lineage>
        <taxon>Eukaryota</taxon>
        <taxon>Sar</taxon>
        <taxon>Stramenopiles</taxon>
        <taxon>Oomycota</taxon>
        <taxon>Peronosporomycetes</taxon>
        <taxon>Peronosporales</taxon>
        <taxon>Peronosporaceae</taxon>
        <taxon>Phytophthora</taxon>
    </lineage>
</organism>
<dbReference type="STRING" id="4795.A0A225VAG8"/>
<dbReference type="SUPFAM" id="SSF53098">
    <property type="entry name" value="Ribonuclease H-like"/>
    <property type="match status" value="1"/>
</dbReference>
<feature type="domain" description="Piwi" evidence="4">
    <location>
        <begin position="617"/>
        <end position="808"/>
    </location>
</feature>
<dbReference type="SMART" id="SM00949">
    <property type="entry name" value="PAZ"/>
    <property type="match status" value="1"/>
</dbReference>
<name>A0A225VAG8_9STRA</name>
<dbReference type="InterPro" id="IPR032473">
    <property type="entry name" value="Argonaute_Mid_dom"/>
</dbReference>
<evidence type="ECO:0000256" key="2">
    <source>
        <dbReference type="SAM" id="MobiDB-lite"/>
    </source>
</evidence>
<reference evidence="6" key="1">
    <citation type="submission" date="2017-03" db="EMBL/GenBank/DDBJ databases">
        <title>Phytopthora megakarya and P. palmivora, two closely related causual agents of cacao black pod achieved similar genome size and gene model numbers by different mechanisms.</title>
        <authorList>
            <person name="Ali S."/>
            <person name="Shao J."/>
            <person name="Larry D.J."/>
            <person name="Kronmiller B."/>
            <person name="Shen D."/>
            <person name="Strem M.D."/>
            <person name="Melnick R.L."/>
            <person name="Guiltinan M.J."/>
            <person name="Tyler B.M."/>
            <person name="Meinhardt L.W."/>
            <person name="Bailey B.A."/>
        </authorList>
    </citation>
    <scope>NUCLEOTIDE SEQUENCE [LARGE SCALE GENOMIC DNA]</scope>
    <source>
        <strain evidence="6">zdho120</strain>
    </source>
</reference>
<dbReference type="Pfam" id="PF02171">
    <property type="entry name" value="Piwi"/>
    <property type="match status" value="1"/>
</dbReference>
<dbReference type="Gene3D" id="3.30.420.10">
    <property type="entry name" value="Ribonuclease H-like superfamily/Ribonuclease H"/>
    <property type="match status" value="1"/>
</dbReference>
<keyword evidence="6" id="KW-1185">Reference proteome</keyword>
<dbReference type="Gene3D" id="2.170.260.10">
    <property type="entry name" value="paz domain"/>
    <property type="match status" value="1"/>
</dbReference>
<dbReference type="Pfam" id="PF16487">
    <property type="entry name" value="ArgoMid"/>
    <property type="match status" value="1"/>
</dbReference>
<dbReference type="InterPro" id="IPR036397">
    <property type="entry name" value="RNaseH_sf"/>
</dbReference>
<accession>A0A225VAG8</accession>
<dbReference type="OrthoDB" id="10252740at2759"/>
<dbReference type="InterPro" id="IPR003165">
    <property type="entry name" value="Piwi"/>
</dbReference>
<dbReference type="PROSITE" id="PS50822">
    <property type="entry name" value="PIWI"/>
    <property type="match status" value="1"/>
</dbReference>
<comment type="caution">
    <text evidence="5">The sequence shown here is derived from an EMBL/GenBank/DDBJ whole genome shotgun (WGS) entry which is preliminary data.</text>
</comment>
<dbReference type="InterPro" id="IPR036085">
    <property type="entry name" value="PAZ_dom_sf"/>
</dbReference>
<dbReference type="Gene3D" id="3.40.50.2300">
    <property type="match status" value="1"/>
</dbReference>
<dbReference type="Proteomes" id="UP000198211">
    <property type="component" value="Unassembled WGS sequence"/>
</dbReference>
<dbReference type="GO" id="GO:0003723">
    <property type="term" value="F:RNA binding"/>
    <property type="evidence" value="ECO:0007669"/>
    <property type="project" value="InterPro"/>
</dbReference>
<dbReference type="Pfam" id="PF02170">
    <property type="entry name" value="PAZ"/>
    <property type="match status" value="1"/>
</dbReference>
<dbReference type="PROSITE" id="PS50821">
    <property type="entry name" value="PAZ"/>
    <property type="match status" value="1"/>
</dbReference>
<dbReference type="InterPro" id="IPR012337">
    <property type="entry name" value="RNaseH-like_sf"/>
</dbReference>
<feature type="region of interest" description="Disordered" evidence="2">
    <location>
        <begin position="1"/>
        <end position="32"/>
    </location>
</feature>
<dbReference type="AlphaFoldDB" id="A0A225VAG8"/>
<evidence type="ECO:0000259" key="4">
    <source>
        <dbReference type="PROSITE" id="PS50822"/>
    </source>
</evidence>
<dbReference type="InterPro" id="IPR014811">
    <property type="entry name" value="ArgoL1"/>
</dbReference>
<dbReference type="SUPFAM" id="SSF101690">
    <property type="entry name" value="PAZ domain"/>
    <property type="match status" value="1"/>
</dbReference>
<gene>
    <name evidence="5" type="ORF">PHMEG_00026073</name>
</gene>
<feature type="domain" description="PAZ" evidence="3">
    <location>
        <begin position="340"/>
        <end position="452"/>
    </location>
</feature>
<dbReference type="Pfam" id="PF16486">
    <property type="entry name" value="ArgoN"/>
    <property type="match status" value="1"/>
</dbReference>
<dbReference type="SMART" id="SM00950">
    <property type="entry name" value="Piwi"/>
    <property type="match status" value="1"/>
</dbReference>
<dbReference type="InterPro" id="IPR003100">
    <property type="entry name" value="PAZ_dom"/>
</dbReference>
<evidence type="ECO:0000259" key="3">
    <source>
        <dbReference type="PROSITE" id="PS50821"/>
    </source>
</evidence>
<evidence type="ECO:0000313" key="6">
    <source>
        <dbReference type="Proteomes" id="UP000198211"/>
    </source>
</evidence>
<dbReference type="EMBL" id="NBNE01006210">
    <property type="protein sequence ID" value="OWZ02375.1"/>
    <property type="molecule type" value="Genomic_DNA"/>
</dbReference>
<dbReference type="CDD" id="cd02846">
    <property type="entry name" value="PAZ_argonaute_like"/>
    <property type="match status" value="1"/>
</dbReference>
<proteinExistence type="inferred from homology"/>
<protein>
    <submittedName>
        <fullName evidence="5">Argonaute3</fullName>
    </submittedName>
</protein>
<dbReference type="InterPro" id="IPR032474">
    <property type="entry name" value="Argonaute_N"/>
</dbReference>
<dbReference type="PANTHER" id="PTHR22891">
    <property type="entry name" value="EUKARYOTIC TRANSLATION INITIATION FACTOR 2C"/>
    <property type="match status" value="1"/>
</dbReference>
<dbReference type="Pfam" id="PF08699">
    <property type="entry name" value="ArgoL1"/>
    <property type="match status" value="1"/>
</dbReference>
<evidence type="ECO:0000313" key="5">
    <source>
        <dbReference type="EMBL" id="OWZ02375.1"/>
    </source>
</evidence>
<dbReference type="SMART" id="SM01163">
    <property type="entry name" value="DUF1785"/>
    <property type="match status" value="1"/>
</dbReference>
<sequence length="808" mass="90675">MNSDRSGEDDRSGRNNGGYGSHDNRDYAGRSSRSRVVEEIGELVVNLIEKTVHHRLHGGDQITADTLEVLTTEKIERSGRPLDLMFRTAMKIGADLTEKEFVMMALGNISVDPVLIQRLVLVLTILFYSRFFWKKEVVEIECVRRPNVAIGGKATLVNVNYFRVSLDKAPPKIFKYHFRVERSHDLGTTGSSEERPLLPYVVRNVINAAIRQCVGDFGGIRVVHDGISVMYASALLPLKDKIIVDLDARNNHLFKVTMQMTGVIATSLITDYYSNPDVNVVPIVEALDGDSTASNSSANPISVKGGKELHCGLHQQLRVGDHKLFLNVDQAVTIFYAPRELTDLVQTVLNVRSINDVRVLSGRDRENLSRTLCNIQVRPTHRVDRKRTISGISHESASQKLVNVLGENISVVEFFAKQFNVNLKYPQLPLVKVDSCQSCRKMLPIELCKVVPGQCCAKLNDFDIAKLANNAPNNRTAYILDQICRTGFENDPYLAAFGIKVEQRLETAEARMLDPPDILFANVVERPRRGQWNLRSKRFLEGATLRNWGVVVLANNIGERTVVDFIRNVVAVAGRCGMNMENDPLIIYKERFAGVQVVELLKMSHDRMNTLSKSSPQFILVIKQGMDIGLDDDIKRTSDTVLGILTQCILANRIHYATPQYWFNVCMQINAKLGGRNSVLLEELPLLSSEPTIIIGTDAKHPRPGMNSTTSIAAVVASIDWNAVKFIARVAPQESSSDIPLLSSMLRDLFLTYYENNNLWPKHVIYYRDGVTEDQYHTILQTEMQALCETFKTIADDYKPSVTFIIVN</sequence>